<gene>
    <name evidence="1" type="ORF">DXB93_12255</name>
</gene>
<accession>A0A3E3EBA6</accession>
<dbReference type="Proteomes" id="UP000261032">
    <property type="component" value="Unassembled WGS sequence"/>
</dbReference>
<protein>
    <submittedName>
        <fullName evidence="1">Uncharacterized protein</fullName>
    </submittedName>
</protein>
<name>A0A3E3EBA6_9FIRM</name>
<dbReference type="RefSeq" id="WP_008787738.1">
    <property type="nucleotide sequence ID" value="NZ_QUSL01000020.1"/>
</dbReference>
<evidence type="ECO:0000313" key="1">
    <source>
        <dbReference type="EMBL" id="RGD83798.1"/>
    </source>
</evidence>
<dbReference type="AlphaFoldDB" id="A0A3E3EBA6"/>
<reference evidence="1 2" key="1">
    <citation type="submission" date="2018-08" db="EMBL/GenBank/DDBJ databases">
        <title>A genome reference for cultivated species of the human gut microbiota.</title>
        <authorList>
            <person name="Zou Y."/>
            <person name="Xue W."/>
            <person name="Luo G."/>
        </authorList>
    </citation>
    <scope>NUCLEOTIDE SEQUENCE [LARGE SCALE GENOMIC DNA]</scope>
    <source>
        <strain evidence="1 2">OM06-4</strain>
    </source>
</reference>
<dbReference type="EMBL" id="QUSL01000020">
    <property type="protein sequence ID" value="RGD83798.1"/>
    <property type="molecule type" value="Genomic_DNA"/>
</dbReference>
<evidence type="ECO:0000313" key="2">
    <source>
        <dbReference type="Proteomes" id="UP000261032"/>
    </source>
</evidence>
<comment type="caution">
    <text evidence="1">The sequence shown here is derived from an EMBL/GenBank/DDBJ whole genome shotgun (WGS) entry which is preliminary data.</text>
</comment>
<proteinExistence type="predicted"/>
<sequence>MKEIYTLRLDRYDYGIILNTLNDRRTEMIKNDQDTEIIDNTLLKVIEAKERYKGCDRSER</sequence>
<organism evidence="1 2">
    <name type="scientific">Thomasclavelia ramosa</name>
    <dbReference type="NCBI Taxonomy" id="1547"/>
    <lineage>
        <taxon>Bacteria</taxon>
        <taxon>Bacillati</taxon>
        <taxon>Bacillota</taxon>
        <taxon>Erysipelotrichia</taxon>
        <taxon>Erysipelotrichales</taxon>
        <taxon>Coprobacillaceae</taxon>
        <taxon>Thomasclavelia</taxon>
    </lineage>
</organism>
<dbReference type="GeneID" id="78228966"/>